<name>A0A9K3CNK3_9EUKA</name>
<evidence type="ECO:0000313" key="1">
    <source>
        <dbReference type="EMBL" id="GIQ80446.1"/>
    </source>
</evidence>
<reference evidence="1" key="1">
    <citation type="submission" date="2016-10" db="EMBL/GenBank/DDBJ databases">
        <authorList>
            <person name="Tanifuji G."/>
            <person name="Kume K."/>
            <person name="Nakayama T."/>
            <person name="Takabayashi S."/>
            <person name="Hashimoto T."/>
        </authorList>
    </citation>
    <scope>NUCLEOTIDE SEQUENCE</scope>
    <source>
        <strain evidence="1">NY0173</strain>
    </source>
</reference>
<dbReference type="EMBL" id="BDIP01000172">
    <property type="protein sequence ID" value="GIQ80446.1"/>
    <property type="molecule type" value="Genomic_DNA"/>
</dbReference>
<accession>A0A9K3CNK3</accession>
<organism evidence="1 3">
    <name type="scientific">Kipferlia bialata</name>
    <dbReference type="NCBI Taxonomy" id="797122"/>
    <lineage>
        <taxon>Eukaryota</taxon>
        <taxon>Metamonada</taxon>
        <taxon>Carpediemonas-like organisms</taxon>
        <taxon>Kipferlia</taxon>
    </lineage>
</organism>
<gene>
    <name evidence="1" type="ORF">KIPB_001247</name>
    <name evidence="2" type="ORF">KIPB_001715</name>
</gene>
<evidence type="ECO:0000313" key="3">
    <source>
        <dbReference type="Proteomes" id="UP000265618"/>
    </source>
</evidence>
<evidence type="ECO:0000313" key="2">
    <source>
        <dbReference type="EMBL" id="GIQ80849.1"/>
    </source>
</evidence>
<dbReference type="AlphaFoldDB" id="A0A9K3CNK3"/>
<keyword evidence="3" id="KW-1185">Reference proteome</keyword>
<dbReference type="Proteomes" id="UP000265618">
    <property type="component" value="Unassembled WGS sequence"/>
</dbReference>
<sequence>MPWGDTGSQASVAIPSALKGVVYGTSDDLVSAVEASTDRQWRLSEDSLSLQCVTLGDTYGCGRCVPVSSSIDGWCLQSVSPHETGCREVVSHSRACNAMVRTVFSLALALWYHGNNHALLYT</sequence>
<reference evidence="1 3" key="2">
    <citation type="journal article" date="2018" name="PLoS ONE">
        <title>The draft genome of Kipferlia bialata reveals reductive genome evolution in fornicate parasites.</title>
        <authorList>
            <person name="Tanifuji G."/>
            <person name="Takabayashi S."/>
            <person name="Kume K."/>
            <person name="Takagi M."/>
            <person name="Nakayama T."/>
            <person name="Kamikawa R."/>
            <person name="Inagaki Y."/>
            <person name="Hashimoto T."/>
        </authorList>
    </citation>
    <scope>NUCLEOTIDE SEQUENCE [LARGE SCALE GENOMIC DNA]</scope>
    <source>
        <strain evidence="1">NY0173</strain>
    </source>
</reference>
<proteinExistence type="predicted"/>
<protein>
    <submittedName>
        <fullName evidence="1">Uncharacterized protein</fullName>
    </submittedName>
</protein>
<dbReference type="EMBL" id="BDIP01000254">
    <property type="protein sequence ID" value="GIQ80849.1"/>
    <property type="molecule type" value="Genomic_DNA"/>
</dbReference>
<comment type="caution">
    <text evidence="1">The sequence shown here is derived from an EMBL/GenBank/DDBJ whole genome shotgun (WGS) entry which is preliminary data.</text>
</comment>